<dbReference type="Proteomes" id="UP000182409">
    <property type="component" value="Unassembled WGS sequence"/>
</dbReference>
<dbReference type="AlphaFoldDB" id="A0A1H4L802"/>
<organism evidence="2 3">
    <name type="scientific">Terriglobus roseus</name>
    <dbReference type="NCBI Taxonomy" id="392734"/>
    <lineage>
        <taxon>Bacteria</taxon>
        <taxon>Pseudomonadati</taxon>
        <taxon>Acidobacteriota</taxon>
        <taxon>Terriglobia</taxon>
        <taxon>Terriglobales</taxon>
        <taxon>Acidobacteriaceae</taxon>
        <taxon>Terriglobus</taxon>
    </lineage>
</organism>
<dbReference type="OrthoDB" id="122661at2"/>
<accession>A0A1H4L802</accession>
<evidence type="ECO:0000313" key="2">
    <source>
        <dbReference type="EMBL" id="SEB66578.1"/>
    </source>
</evidence>
<feature type="compositionally biased region" description="Low complexity" evidence="1">
    <location>
        <begin position="14"/>
        <end position="32"/>
    </location>
</feature>
<dbReference type="RefSeq" id="WP_139285131.1">
    <property type="nucleotide sequence ID" value="NZ_FNSD01000001.1"/>
</dbReference>
<sequence length="81" mass="7778">MSESKGTTPESTTSHAASEGHIAGAANAAKAEPSGPRGDNPSTAGPGNTGIRSATPENSGGHINPSAPGDTGTTPATTPRN</sequence>
<evidence type="ECO:0000256" key="1">
    <source>
        <dbReference type="SAM" id="MobiDB-lite"/>
    </source>
</evidence>
<dbReference type="EMBL" id="FNSD01000001">
    <property type="protein sequence ID" value="SEB66578.1"/>
    <property type="molecule type" value="Genomic_DNA"/>
</dbReference>
<proteinExistence type="predicted"/>
<feature type="compositionally biased region" description="Polar residues" evidence="1">
    <location>
        <begin position="40"/>
        <end position="58"/>
    </location>
</feature>
<reference evidence="2 3" key="1">
    <citation type="submission" date="2016-10" db="EMBL/GenBank/DDBJ databases">
        <authorList>
            <person name="de Groot N.N."/>
        </authorList>
    </citation>
    <scope>NUCLEOTIDE SEQUENCE [LARGE SCALE GENOMIC DNA]</scope>
    <source>
        <strain evidence="2 3">AB35.6</strain>
    </source>
</reference>
<gene>
    <name evidence="2" type="ORF">SAMN05443244_1495</name>
</gene>
<evidence type="ECO:0000313" key="3">
    <source>
        <dbReference type="Proteomes" id="UP000182409"/>
    </source>
</evidence>
<feature type="compositionally biased region" description="Polar residues" evidence="1">
    <location>
        <begin position="1"/>
        <end position="13"/>
    </location>
</feature>
<feature type="region of interest" description="Disordered" evidence="1">
    <location>
        <begin position="1"/>
        <end position="81"/>
    </location>
</feature>
<protein>
    <submittedName>
        <fullName evidence="2">Uncharacterized protein</fullName>
    </submittedName>
</protein>
<name>A0A1H4L802_9BACT</name>
<feature type="compositionally biased region" description="Low complexity" evidence="1">
    <location>
        <begin position="65"/>
        <end position="81"/>
    </location>
</feature>